<comment type="caution">
    <text evidence="1">The sequence shown here is derived from an EMBL/GenBank/DDBJ whole genome shotgun (WGS) entry which is preliminary data.</text>
</comment>
<organism evidence="1 2">
    <name type="scientific">Microbulbifer flavimaris</name>
    <dbReference type="NCBI Taxonomy" id="1781068"/>
    <lineage>
        <taxon>Bacteria</taxon>
        <taxon>Pseudomonadati</taxon>
        <taxon>Pseudomonadota</taxon>
        <taxon>Gammaproteobacteria</taxon>
        <taxon>Cellvibrionales</taxon>
        <taxon>Microbulbiferaceae</taxon>
        <taxon>Microbulbifer</taxon>
    </lineage>
</organism>
<evidence type="ECO:0008006" key="3">
    <source>
        <dbReference type="Google" id="ProtNLM"/>
    </source>
</evidence>
<keyword evidence="2" id="KW-1185">Reference proteome</keyword>
<name>A0ABX4I0K6_9GAMM</name>
<dbReference type="EMBL" id="LRFG02000002">
    <property type="protein sequence ID" value="PCO05588.1"/>
    <property type="molecule type" value="Genomic_DNA"/>
</dbReference>
<accession>A0ABX4I0K6</accession>
<proteinExistence type="predicted"/>
<dbReference type="Proteomes" id="UP000218427">
    <property type="component" value="Unassembled WGS sequence"/>
</dbReference>
<sequence length="91" mass="9666">MCASTLLVNFDALLYLRFVSAANSARGHVEVDVSADSVLLFPRSHGRQRRPVLAGAAMHRSCKLANWDGFHRGGYLAGHDTAGANAAAKTA</sequence>
<protein>
    <recommendedName>
        <fullName evidence="3">Secreted protein</fullName>
    </recommendedName>
</protein>
<evidence type="ECO:0000313" key="1">
    <source>
        <dbReference type="EMBL" id="PCO05588.1"/>
    </source>
</evidence>
<reference evidence="1" key="1">
    <citation type="submission" date="2017-08" db="EMBL/GenBank/DDBJ databases">
        <title>Microbulbifer marisrubri sp. nov., a halophilic alphaproteobacterium isolated from marine sediment of the Yellow Sea, China.</title>
        <authorList>
            <person name="Zhang G."/>
            <person name="Xiong Q."/>
        </authorList>
    </citation>
    <scope>NUCLEOTIDE SEQUENCE [LARGE SCALE GENOMIC DNA]</scope>
    <source>
        <strain evidence="1">WRN-8</strain>
    </source>
</reference>
<gene>
    <name evidence="1" type="ORF">AWR36_006110</name>
</gene>
<evidence type="ECO:0000313" key="2">
    <source>
        <dbReference type="Proteomes" id="UP000218427"/>
    </source>
</evidence>